<gene>
    <name evidence="1" type="ORF">ERS852523_01024</name>
</gene>
<reference evidence="1 2" key="1">
    <citation type="submission" date="2015-09" db="EMBL/GenBank/DDBJ databases">
        <authorList>
            <consortium name="Pathogen Informatics"/>
        </authorList>
    </citation>
    <scope>NUCLEOTIDE SEQUENCE [LARGE SCALE GENOMIC DNA]</scope>
    <source>
        <strain evidence="1 2">2789STDY5834911</strain>
    </source>
</reference>
<dbReference type="Proteomes" id="UP000095712">
    <property type="component" value="Unassembled WGS sequence"/>
</dbReference>
<evidence type="ECO:0000313" key="1">
    <source>
        <dbReference type="EMBL" id="CUP25142.1"/>
    </source>
</evidence>
<evidence type="ECO:0000313" key="2">
    <source>
        <dbReference type="Proteomes" id="UP000095712"/>
    </source>
</evidence>
<evidence type="ECO:0008006" key="3">
    <source>
        <dbReference type="Google" id="ProtNLM"/>
    </source>
</evidence>
<dbReference type="RefSeq" id="WP_055150008.1">
    <property type="nucleotide sequence ID" value="NZ_CZAW01000008.1"/>
</dbReference>
<name>A0A174LLL4_9FIRM</name>
<dbReference type="InterPro" id="IPR032207">
    <property type="entry name" value="DUF5026"/>
</dbReference>
<dbReference type="Pfam" id="PF16429">
    <property type="entry name" value="DUF5026"/>
    <property type="match status" value="1"/>
</dbReference>
<sequence length="94" mass="10973">MLIDHIERAEFNAEEMRRGTLVFAKHKTWKEGISGIVYRASAEQITVMYPNSLTNTQNHFFIPVSEVYKNEWEIRYSGDGLRTVQEYKEAADES</sequence>
<dbReference type="AlphaFoldDB" id="A0A174LLL4"/>
<proteinExistence type="predicted"/>
<protein>
    <recommendedName>
        <fullName evidence="3">DUF5026 domain-containing protein</fullName>
    </recommendedName>
</protein>
<accession>A0A174LLL4</accession>
<dbReference type="EMBL" id="CZAW01000008">
    <property type="protein sequence ID" value="CUP25142.1"/>
    <property type="molecule type" value="Genomic_DNA"/>
</dbReference>
<organism evidence="1 2">
    <name type="scientific">Blautia wexlerae</name>
    <dbReference type="NCBI Taxonomy" id="418240"/>
    <lineage>
        <taxon>Bacteria</taxon>
        <taxon>Bacillati</taxon>
        <taxon>Bacillota</taxon>
        <taxon>Clostridia</taxon>
        <taxon>Lachnospirales</taxon>
        <taxon>Lachnospiraceae</taxon>
        <taxon>Blautia</taxon>
    </lineage>
</organism>